<dbReference type="Gene3D" id="3.30.450.90">
    <property type="match status" value="1"/>
</dbReference>
<dbReference type="SMART" id="SM00382">
    <property type="entry name" value="AAA"/>
    <property type="match status" value="1"/>
</dbReference>
<dbReference type="InterPro" id="IPR001482">
    <property type="entry name" value="T2SS/T4SS_dom"/>
</dbReference>
<dbReference type="Gene3D" id="3.30.300.160">
    <property type="entry name" value="Type II secretion system, protein E, N-terminal domain"/>
    <property type="match status" value="1"/>
</dbReference>
<dbReference type="GO" id="GO:0005524">
    <property type="term" value="F:ATP binding"/>
    <property type="evidence" value="ECO:0007669"/>
    <property type="project" value="UniProtKB-KW"/>
</dbReference>
<keyword evidence="2" id="KW-0547">Nucleotide-binding</keyword>
<evidence type="ECO:0000259" key="4">
    <source>
        <dbReference type="PROSITE" id="PS00662"/>
    </source>
</evidence>
<sequence length="693" mass="75687">MTEASHWLAKTVRVLRPGIEMPPSVVISQDLSEAWRQMTVIFQITPMELADCVAKTFGLKVGAMAQFQPSDASLIPERHCRELGVVQLWLTQKTACFAVADPRLSDEQLTRLRFAVARNVELVILPPDDIDTCLTRLFASAGGSQGHKTAVIDLLASASSTDQHIVRLAGALLRSAIDRNASDVHIHPFVGGGAIRLRVDGRLRRIATIPAETLAGLARYFKTHAGLEPNPLKPQDGRLRLAYGRREIDLRLSILPAYDGDRIVCRLLDQSRNFSLQQSRFSPTDQQTLRRMTQHSAGIVLLTGPTGSGKTSTLYALLTSLNSVDTNIMTIEDPVEYVLPGISQVQVNEKQGLSFADTLRSILRQDPDIVLVGEIRDGETARIATQAALTGHLVLSTLHTNNALGALPRLLDLGLDASILADALLGVVSQRLVRCLCEACRLPTQAPYSPSETEFQRITGEYPAYRPGGCETCDYTGFRGRLPIIESLELSPALRQTIVSGERRLEELARVAGGYRRSMAASAKDWLVSGQTTPGEVQHVLGLGFWRELAVEHGVNPESLSANLSQESQPGQRMKVLVLSQNAALGASLAEALPYGVERVNDDQSAAAYLKQSSDVIGLVIDAELAESPLEVWLTRLRTQLAWAGLPALFVTRPPQMELKNLLAKFDAPNVELDDAQPHLLQEALTQLLQGKH</sequence>
<accession>A0A7U7G9X4</accession>
<reference evidence="5 6" key="1">
    <citation type="journal article" date="2014" name="ISME J.">
        <title>Candidatus Competibacter-lineage genomes retrieved from metagenomes reveal functional metabolic diversity.</title>
        <authorList>
            <person name="McIlroy S.J."/>
            <person name="Albertsen M."/>
            <person name="Andresen E.K."/>
            <person name="Saunders A.M."/>
            <person name="Kristiansen R."/>
            <person name="Stokholm-Bjerregaard M."/>
            <person name="Nielsen K.L."/>
            <person name="Nielsen P.H."/>
        </authorList>
    </citation>
    <scope>NUCLEOTIDE SEQUENCE [LARGE SCALE GENOMIC DNA]</scope>
    <source>
        <strain evidence="5 6">Run_B_J11</strain>
    </source>
</reference>
<comment type="similarity">
    <text evidence="1">Belongs to the GSP E family.</text>
</comment>
<dbReference type="GO" id="GO:0005886">
    <property type="term" value="C:plasma membrane"/>
    <property type="evidence" value="ECO:0007669"/>
    <property type="project" value="TreeGrafter"/>
</dbReference>
<dbReference type="InterPro" id="IPR037257">
    <property type="entry name" value="T2SS_E_N_sf"/>
</dbReference>
<dbReference type="EMBL" id="CBTK010000060">
    <property type="protein sequence ID" value="CDH44152.1"/>
    <property type="molecule type" value="Genomic_DNA"/>
</dbReference>
<keyword evidence="6" id="KW-1185">Reference proteome</keyword>
<dbReference type="SUPFAM" id="SSF160246">
    <property type="entry name" value="EspE N-terminal domain-like"/>
    <property type="match status" value="1"/>
</dbReference>
<dbReference type="Gene3D" id="3.40.50.300">
    <property type="entry name" value="P-loop containing nucleotide triphosphate hydrolases"/>
    <property type="match status" value="1"/>
</dbReference>
<evidence type="ECO:0000313" key="5">
    <source>
        <dbReference type="EMBL" id="CDH44152.1"/>
    </source>
</evidence>
<evidence type="ECO:0000256" key="2">
    <source>
        <dbReference type="ARBA" id="ARBA00022741"/>
    </source>
</evidence>
<evidence type="ECO:0000313" key="6">
    <source>
        <dbReference type="Proteomes" id="UP000019184"/>
    </source>
</evidence>
<dbReference type="PANTHER" id="PTHR30258">
    <property type="entry name" value="TYPE II SECRETION SYSTEM PROTEIN GSPE-RELATED"/>
    <property type="match status" value="1"/>
</dbReference>
<dbReference type="Pfam" id="PF05157">
    <property type="entry name" value="MshEN"/>
    <property type="match status" value="1"/>
</dbReference>
<dbReference type="InterPro" id="IPR003593">
    <property type="entry name" value="AAA+_ATPase"/>
</dbReference>
<dbReference type="Pfam" id="PF00437">
    <property type="entry name" value="T2SSE"/>
    <property type="match status" value="1"/>
</dbReference>
<dbReference type="PANTHER" id="PTHR30258:SF2">
    <property type="entry name" value="COMG OPERON PROTEIN 1"/>
    <property type="match status" value="1"/>
</dbReference>
<feature type="domain" description="Bacterial type II secretion system protein E" evidence="4">
    <location>
        <begin position="363"/>
        <end position="377"/>
    </location>
</feature>
<protein>
    <submittedName>
        <fullName evidence="5">Type II secretion system protein E</fullName>
    </submittedName>
</protein>
<dbReference type="InterPro" id="IPR007831">
    <property type="entry name" value="T2SS_GspE_N"/>
</dbReference>
<comment type="caution">
    <text evidence="5">The sequence shown here is derived from an EMBL/GenBank/DDBJ whole genome shotgun (WGS) entry which is preliminary data.</text>
</comment>
<dbReference type="Proteomes" id="UP000019184">
    <property type="component" value="Unassembled WGS sequence"/>
</dbReference>
<dbReference type="RefSeq" id="WP_051497443.1">
    <property type="nucleotide sequence ID" value="NZ_CBTK010000060.1"/>
</dbReference>
<dbReference type="GO" id="GO:0016887">
    <property type="term" value="F:ATP hydrolysis activity"/>
    <property type="evidence" value="ECO:0007669"/>
    <property type="project" value="TreeGrafter"/>
</dbReference>
<dbReference type="CDD" id="cd01129">
    <property type="entry name" value="PulE-GspE-like"/>
    <property type="match status" value="1"/>
</dbReference>
<gene>
    <name evidence="5" type="ORF">BN874_1520020</name>
</gene>
<dbReference type="SUPFAM" id="SSF52540">
    <property type="entry name" value="P-loop containing nucleoside triphosphate hydrolases"/>
    <property type="match status" value="1"/>
</dbReference>
<dbReference type="AlphaFoldDB" id="A0A7U7G9X4"/>
<dbReference type="InterPro" id="IPR027417">
    <property type="entry name" value="P-loop_NTPase"/>
</dbReference>
<name>A0A7U7G9X4_9GAMM</name>
<proteinExistence type="inferred from homology"/>
<evidence type="ECO:0000256" key="1">
    <source>
        <dbReference type="ARBA" id="ARBA00006611"/>
    </source>
</evidence>
<evidence type="ECO:0000256" key="3">
    <source>
        <dbReference type="ARBA" id="ARBA00022840"/>
    </source>
</evidence>
<dbReference type="PROSITE" id="PS00662">
    <property type="entry name" value="T2SP_E"/>
    <property type="match status" value="1"/>
</dbReference>
<dbReference type="OrthoDB" id="9776961at2"/>
<organism evidence="5 6">
    <name type="scientific">Candidatus Contendobacter odensis Run_B_J11</name>
    <dbReference type="NCBI Taxonomy" id="1400861"/>
    <lineage>
        <taxon>Bacteria</taxon>
        <taxon>Pseudomonadati</taxon>
        <taxon>Pseudomonadota</taxon>
        <taxon>Gammaproteobacteria</taxon>
        <taxon>Candidatus Competibacteraceae</taxon>
        <taxon>Candidatus Contendibacter</taxon>
    </lineage>
</organism>
<keyword evidence="3" id="KW-0067">ATP-binding</keyword>